<reference evidence="9" key="1">
    <citation type="submission" date="2021-01" db="EMBL/GenBank/DDBJ databases">
        <title>Whole genome shotgun sequence of Acrocarpospora phusangensis NBRC 108782.</title>
        <authorList>
            <person name="Komaki H."/>
            <person name="Tamura T."/>
        </authorList>
    </citation>
    <scope>NUCLEOTIDE SEQUENCE</scope>
    <source>
        <strain evidence="9">NBRC 108782</strain>
    </source>
</reference>
<name>A0A919UHX9_9ACTN</name>
<feature type="transmembrane region" description="Helical" evidence="8">
    <location>
        <begin position="416"/>
        <end position="434"/>
    </location>
</feature>
<dbReference type="InterPro" id="IPR050297">
    <property type="entry name" value="LipidA_mod_glycosyltrf_83"/>
</dbReference>
<dbReference type="PANTHER" id="PTHR33908:SF11">
    <property type="entry name" value="MEMBRANE PROTEIN"/>
    <property type="match status" value="1"/>
</dbReference>
<evidence type="ECO:0000256" key="5">
    <source>
        <dbReference type="ARBA" id="ARBA00022692"/>
    </source>
</evidence>
<dbReference type="RefSeq" id="WP_239161314.1">
    <property type="nucleotide sequence ID" value="NZ_BOOA01000002.1"/>
</dbReference>
<accession>A0A919UHX9</accession>
<dbReference type="GO" id="GO:0009103">
    <property type="term" value="P:lipopolysaccharide biosynthetic process"/>
    <property type="evidence" value="ECO:0007669"/>
    <property type="project" value="UniProtKB-ARBA"/>
</dbReference>
<evidence type="ECO:0000256" key="1">
    <source>
        <dbReference type="ARBA" id="ARBA00004651"/>
    </source>
</evidence>
<feature type="transmembrane region" description="Helical" evidence="8">
    <location>
        <begin position="16"/>
        <end position="36"/>
    </location>
</feature>
<proteinExistence type="predicted"/>
<evidence type="ECO:0000313" key="10">
    <source>
        <dbReference type="Proteomes" id="UP000640052"/>
    </source>
</evidence>
<feature type="transmembrane region" description="Helical" evidence="8">
    <location>
        <begin position="106"/>
        <end position="122"/>
    </location>
</feature>
<dbReference type="AlphaFoldDB" id="A0A919UHX9"/>
<feature type="transmembrane region" description="Helical" evidence="8">
    <location>
        <begin position="378"/>
        <end position="396"/>
    </location>
</feature>
<dbReference type="GO" id="GO:0016763">
    <property type="term" value="F:pentosyltransferase activity"/>
    <property type="evidence" value="ECO:0007669"/>
    <property type="project" value="TreeGrafter"/>
</dbReference>
<keyword evidence="4" id="KW-0808">Transferase</keyword>
<evidence type="ECO:0000313" key="9">
    <source>
        <dbReference type="EMBL" id="GIH22051.1"/>
    </source>
</evidence>
<feature type="transmembrane region" description="Helical" evidence="8">
    <location>
        <begin position="75"/>
        <end position="99"/>
    </location>
</feature>
<evidence type="ECO:0000256" key="2">
    <source>
        <dbReference type="ARBA" id="ARBA00022475"/>
    </source>
</evidence>
<evidence type="ECO:0000256" key="4">
    <source>
        <dbReference type="ARBA" id="ARBA00022679"/>
    </source>
</evidence>
<evidence type="ECO:0000256" key="8">
    <source>
        <dbReference type="SAM" id="Phobius"/>
    </source>
</evidence>
<organism evidence="9 10">
    <name type="scientific">Acrocarpospora phusangensis</name>
    <dbReference type="NCBI Taxonomy" id="1070424"/>
    <lineage>
        <taxon>Bacteria</taxon>
        <taxon>Bacillati</taxon>
        <taxon>Actinomycetota</taxon>
        <taxon>Actinomycetes</taxon>
        <taxon>Streptosporangiales</taxon>
        <taxon>Streptosporangiaceae</taxon>
        <taxon>Acrocarpospora</taxon>
    </lineage>
</organism>
<evidence type="ECO:0000256" key="3">
    <source>
        <dbReference type="ARBA" id="ARBA00022676"/>
    </source>
</evidence>
<evidence type="ECO:0000256" key="7">
    <source>
        <dbReference type="ARBA" id="ARBA00023136"/>
    </source>
</evidence>
<sequence>MNVAVRAVSPWLRRHGWFAGLAVVGGLLRLTAMLGYRPALWFPDSYTYVVTAMRPRPDLVRPAGYSMFLRLLEPFHSFAAVAFVQHVLGLATGVLVYLVARRWKPWIGALAAAPVLLDAYQVELEHLLVSDTLFMFLIALAVWLGLGPLGWRRALAIGLLLAAATLTRTIGLPLIAVVAFFLVRYGGLRAAAIMLAGALLPVAAYAGWFQATYHRPGLVGSNGVFLYVRTMTFADCAVMRPPPDVAVLCDPRPPGERPPPQFYAWDPASPLVKLPGITFTRETDELAQRFALLAVRSQPIEYATSLLTELARTFTPGRPIYPDKEVYDSYEFPATTPPPPVRYVATVGAEYAEQYEQGPIATRIEEPYAGWIRAYQDVAALPGPLVLVILLIPPVAAATRLRRPRPDPPRDARWGLPWTLSVALLVVPVATAVFDYRYVLPALPLACMAAARSLAPRPETPVAADLPGSFVNNT</sequence>
<keyword evidence="3" id="KW-0328">Glycosyltransferase</keyword>
<keyword evidence="7 8" id="KW-0472">Membrane</keyword>
<evidence type="ECO:0000256" key="6">
    <source>
        <dbReference type="ARBA" id="ARBA00022989"/>
    </source>
</evidence>
<gene>
    <name evidence="9" type="ORF">Aph01nite_03610</name>
</gene>
<feature type="transmembrane region" description="Helical" evidence="8">
    <location>
        <begin position="128"/>
        <end position="146"/>
    </location>
</feature>
<feature type="transmembrane region" description="Helical" evidence="8">
    <location>
        <begin position="158"/>
        <end position="182"/>
    </location>
</feature>
<dbReference type="PANTHER" id="PTHR33908">
    <property type="entry name" value="MANNOSYLTRANSFERASE YKCB-RELATED"/>
    <property type="match status" value="1"/>
</dbReference>
<comment type="caution">
    <text evidence="9">The sequence shown here is derived from an EMBL/GenBank/DDBJ whole genome shotgun (WGS) entry which is preliminary data.</text>
</comment>
<comment type="subcellular location">
    <subcellularLocation>
        <location evidence="1">Cell membrane</location>
        <topology evidence="1">Multi-pass membrane protein</topology>
    </subcellularLocation>
</comment>
<keyword evidence="10" id="KW-1185">Reference proteome</keyword>
<feature type="transmembrane region" description="Helical" evidence="8">
    <location>
        <begin position="188"/>
        <end position="208"/>
    </location>
</feature>
<keyword evidence="2" id="KW-1003">Cell membrane</keyword>
<dbReference type="GO" id="GO:0005886">
    <property type="term" value="C:plasma membrane"/>
    <property type="evidence" value="ECO:0007669"/>
    <property type="project" value="UniProtKB-SubCell"/>
</dbReference>
<protein>
    <submittedName>
        <fullName evidence="9">Uncharacterized protein</fullName>
    </submittedName>
</protein>
<keyword evidence="6 8" id="KW-1133">Transmembrane helix</keyword>
<keyword evidence="5 8" id="KW-0812">Transmembrane</keyword>
<dbReference type="EMBL" id="BOOA01000002">
    <property type="protein sequence ID" value="GIH22051.1"/>
    <property type="molecule type" value="Genomic_DNA"/>
</dbReference>
<dbReference type="Proteomes" id="UP000640052">
    <property type="component" value="Unassembled WGS sequence"/>
</dbReference>